<dbReference type="PATRIC" id="fig|595434.4.peg.3790"/>
<protein>
    <submittedName>
        <fullName evidence="1">Uncharacterized protein</fullName>
    </submittedName>
</protein>
<sequence>MRAAQIDFGGANERVGLHIESSRDSCFYRQLWGGKKVYAGCKGWQIAVKRLLRWILATTGCNL</sequence>
<evidence type="ECO:0000313" key="2">
    <source>
        <dbReference type="Proteomes" id="UP000036367"/>
    </source>
</evidence>
<accession>A0A0J1BBZ4</accession>
<dbReference type="EMBL" id="LECT01000030">
    <property type="protein sequence ID" value="KLU04031.1"/>
    <property type="molecule type" value="Genomic_DNA"/>
</dbReference>
<organism evidence="1 2">
    <name type="scientific">Rhodopirellula islandica</name>
    <dbReference type="NCBI Taxonomy" id="595434"/>
    <lineage>
        <taxon>Bacteria</taxon>
        <taxon>Pseudomonadati</taxon>
        <taxon>Planctomycetota</taxon>
        <taxon>Planctomycetia</taxon>
        <taxon>Pirellulales</taxon>
        <taxon>Pirellulaceae</taxon>
        <taxon>Rhodopirellula</taxon>
    </lineage>
</organism>
<comment type="caution">
    <text evidence="1">The sequence shown here is derived from an EMBL/GenBank/DDBJ whole genome shotgun (WGS) entry which is preliminary data.</text>
</comment>
<name>A0A0J1BBZ4_RHOIS</name>
<evidence type="ECO:0000313" key="1">
    <source>
        <dbReference type="EMBL" id="KLU04031.1"/>
    </source>
</evidence>
<dbReference type="Proteomes" id="UP000036367">
    <property type="component" value="Unassembled WGS sequence"/>
</dbReference>
<keyword evidence="2" id="KW-1185">Reference proteome</keyword>
<dbReference type="STRING" id="595434.RISK_004000"/>
<reference evidence="1" key="1">
    <citation type="submission" date="2015-05" db="EMBL/GenBank/DDBJ databases">
        <title>Permanent draft genome of Rhodopirellula islandicus K833.</title>
        <authorList>
            <person name="Kizina J."/>
            <person name="Richter M."/>
            <person name="Glockner F.O."/>
            <person name="Harder J."/>
        </authorList>
    </citation>
    <scope>NUCLEOTIDE SEQUENCE [LARGE SCALE GENOMIC DNA]</scope>
    <source>
        <strain evidence="1">K833</strain>
    </source>
</reference>
<proteinExistence type="predicted"/>
<gene>
    <name evidence="1" type="ORF">RISK_004000</name>
</gene>
<dbReference type="AlphaFoldDB" id="A0A0J1BBZ4"/>